<evidence type="ECO:0000256" key="1">
    <source>
        <dbReference type="ARBA" id="ARBA00004660"/>
    </source>
</evidence>
<dbReference type="EMBL" id="PVTF01000021">
    <property type="protein sequence ID" value="PRY32497.1"/>
    <property type="molecule type" value="Genomic_DNA"/>
</dbReference>
<dbReference type="OrthoDB" id="3253247at2"/>
<dbReference type="PANTHER" id="PTHR48050">
    <property type="entry name" value="STEROL 3-BETA-GLUCOSYLTRANSFERASE"/>
    <property type="match status" value="1"/>
</dbReference>
<dbReference type="PANTHER" id="PTHR48050:SF13">
    <property type="entry name" value="STEROL 3-BETA-GLUCOSYLTRANSFERASE UGT80A2"/>
    <property type="match status" value="1"/>
</dbReference>
<reference evidence="5 6" key="1">
    <citation type="submission" date="2018-03" db="EMBL/GenBank/DDBJ databases">
        <title>Genomic Encyclopedia of Archaeal and Bacterial Type Strains, Phase II (KMG-II): from individual species to whole genera.</title>
        <authorList>
            <person name="Goeker M."/>
        </authorList>
    </citation>
    <scope>NUCLEOTIDE SEQUENCE [LARGE SCALE GENOMIC DNA]</scope>
    <source>
        <strain evidence="5 6">DSM 44720</strain>
    </source>
</reference>
<keyword evidence="6" id="KW-1185">Reference proteome</keyword>
<dbReference type="Gene3D" id="3.40.50.2000">
    <property type="entry name" value="Glycogen Phosphorylase B"/>
    <property type="match status" value="2"/>
</dbReference>
<dbReference type="SUPFAM" id="SSF53756">
    <property type="entry name" value="UDP-Glycosyltransferase/glycogen phosphorylase"/>
    <property type="match status" value="1"/>
</dbReference>
<evidence type="ECO:0000313" key="6">
    <source>
        <dbReference type="Proteomes" id="UP000239494"/>
    </source>
</evidence>
<dbReference type="UniPathway" id="UPA00162"/>
<dbReference type="AlphaFoldDB" id="A0A2T0SGG5"/>
<dbReference type="GO" id="GO:0016758">
    <property type="term" value="F:hexosyltransferase activity"/>
    <property type="evidence" value="ECO:0007669"/>
    <property type="project" value="InterPro"/>
</dbReference>
<protein>
    <submittedName>
        <fullName evidence="5">O-mycaminosyltylonolide 6-deoxyallosyltransferase</fullName>
    </submittedName>
</protein>
<dbReference type="GO" id="GO:0008194">
    <property type="term" value="F:UDP-glycosyltransferase activity"/>
    <property type="evidence" value="ECO:0007669"/>
    <property type="project" value="InterPro"/>
</dbReference>
<dbReference type="InterPro" id="IPR002213">
    <property type="entry name" value="UDP_glucos_trans"/>
</dbReference>
<sequence length="417" mass="43426">MRVVLLTIGSRGDVQPFVVLGAELRERGHEAVLVSGADFKGMAEQAGIGFQALDTIGTDHATSVLTDPKVRAALLKGPSLYRMAAAAPRPSRADRQALTDEMVAAAEGADMIVNTTLTRIGALTKPTVPWCSVASWPITGTAAWPALGMPALPLGGGYNRLTHRATGALEWLLYRPEVNAGRTAAGVPPLGLRSPFRDDGVLRPILYQFSPHVFAPPADWPARCHVTGYWSDDVRWDQPAELTDFVEGGPPPLVAAFGSAWLVGGRRLLDASVAAAVETGRRLVVVGGPVDGLPDHVDAIRTEGADFTWLLPRAAAVLHHGGQGTTAAVVSAGVPQVIVPTYADQPVWAARMAALGVAAPPVAYSRLTAGALAAAVRAAVDDPSVAARAAALATAVRGDRGVREAADVIEAYAATAR</sequence>
<dbReference type="RefSeq" id="WP_106196410.1">
    <property type="nucleotide sequence ID" value="NZ_PVTF01000021.1"/>
</dbReference>
<keyword evidence="5" id="KW-0808">Transferase</keyword>
<evidence type="ECO:0000259" key="3">
    <source>
        <dbReference type="Pfam" id="PF03033"/>
    </source>
</evidence>
<dbReference type="Pfam" id="PF03033">
    <property type="entry name" value="Glyco_transf_28"/>
    <property type="match status" value="1"/>
</dbReference>
<name>A0A2T0SGG5_9PSEU</name>
<evidence type="ECO:0000259" key="4">
    <source>
        <dbReference type="Pfam" id="PF06722"/>
    </source>
</evidence>
<dbReference type="GO" id="GO:0005975">
    <property type="term" value="P:carbohydrate metabolic process"/>
    <property type="evidence" value="ECO:0007669"/>
    <property type="project" value="InterPro"/>
</dbReference>
<dbReference type="GO" id="GO:0033072">
    <property type="term" value="P:vancomycin biosynthetic process"/>
    <property type="evidence" value="ECO:0007669"/>
    <property type="project" value="UniProtKB-UniPathway"/>
</dbReference>
<dbReference type="InterPro" id="IPR004276">
    <property type="entry name" value="GlycoTrans_28_N"/>
</dbReference>
<comment type="caution">
    <text evidence="5">The sequence shown here is derived from an EMBL/GenBank/DDBJ whole genome shotgun (WGS) entry which is preliminary data.</text>
</comment>
<dbReference type="InterPro" id="IPR010610">
    <property type="entry name" value="EryCIII-like_C"/>
</dbReference>
<gene>
    <name evidence="5" type="ORF">CLV43_12194</name>
</gene>
<evidence type="ECO:0000256" key="2">
    <source>
        <dbReference type="ARBA" id="ARBA00023194"/>
    </source>
</evidence>
<dbReference type="InterPro" id="IPR050426">
    <property type="entry name" value="Glycosyltransferase_28"/>
</dbReference>
<comment type="pathway">
    <text evidence="1">Antibiotic biosynthesis; vancomycin biosynthesis.</text>
</comment>
<dbReference type="CDD" id="cd03784">
    <property type="entry name" value="GT1_Gtf-like"/>
    <property type="match status" value="1"/>
</dbReference>
<keyword evidence="2" id="KW-0045">Antibiotic biosynthesis</keyword>
<dbReference type="Proteomes" id="UP000239494">
    <property type="component" value="Unassembled WGS sequence"/>
</dbReference>
<organism evidence="5 6">
    <name type="scientific">Umezawaea tangerina</name>
    <dbReference type="NCBI Taxonomy" id="84725"/>
    <lineage>
        <taxon>Bacteria</taxon>
        <taxon>Bacillati</taxon>
        <taxon>Actinomycetota</taxon>
        <taxon>Actinomycetes</taxon>
        <taxon>Pseudonocardiales</taxon>
        <taxon>Pseudonocardiaceae</taxon>
        <taxon>Umezawaea</taxon>
    </lineage>
</organism>
<feature type="domain" description="Glycosyltransferase family 28 N-terminal" evidence="3">
    <location>
        <begin position="3"/>
        <end position="70"/>
    </location>
</feature>
<evidence type="ECO:0000313" key="5">
    <source>
        <dbReference type="EMBL" id="PRY32497.1"/>
    </source>
</evidence>
<proteinExistence type="predicted"/>
<accession>A0A2T0SGG5</accession>
<feature type="domain" description="Erythromycin biosynthesis protein CIII-like C-terminal" evidence="4">
    <location>
        <begin position="303"/>
        <end position="395"/>
    </location>
</feature>
<dbReference type="Pfam" id="PF06722">
    <property type="entry name" value="EryCIII-like_C"/>
    <property type="match status" value="1"/>
</dbReference>
<dbReference type="FunFam" id="3.40.50.2000:FF:000009">
    <property type="entry name" value="Sterol 3-beta-glucosyltransferase UGT80A2"/>
    <property type="match status" value="1"/>
</dbReference>